<keyword evidence="1" id="KW-0813">Transport</keyword>
<dbReference type="EMBL" id="VOIH02000002">
    <property type="protein sequence ID" value="KAF3453814.1"/>
    <property type="molecule type" value="Genomic_DNA"/>
</dbReference>
<dbReference type="Proteomes" id="UP000796880">
    <property type="component" value="Unassembled WGS sequence"/>
</dbReference>
<dbReference type="PANTHER" id="PTHR43427">
    <property type="entry name" value="CHLORIDE CHANNEL PROTEIN CLC-E"/>
    <property type="match status" value="1"/>
</dbReference>
<dbReference type="GO" id="GO:0009535">
    <property type="term" value="C:chloroplast thylakoid membrane"/>
    <property type="evidence" value="ECO:0007669"/>
    <property type="project" value="TreeGrafter"/>
</dbReference>
<gene>
    <name evidence="5" type="ORF">FNV43_RR04255</name>
</gene>
<dbReference type="InterPro" id="IPR050368">
    <property type="entry name" value="ClC-type_chloride_channel"/>
</dbReference>
<reference evidence="5" key="1">
    <citation type="submission" date="2020-03" db="EMBL/GenBank/DDBJ databases">
        <title>A high-quality chromosome-level genome assembly of a woody plant with both climbing and erect habits, Rhamnella rubrinervis.</title>
        <authorList>
            <person name="Lu Z."/>
            <person name="Yang Y."/>
            <person name="Zhu X."/>
            <person name="Sun Y."/>
        </authorList>
    </citation>
    <scope>NUCLEOTIDE SEQUENCE</scope>
    <source>
        <strain evidence="5">BYM</strain>
        <tissue evidence="5">Leaf</tissue>
    </source>
</reference>
<keyword evidence="2" id="KW-0406">Ion transport</keyword>
<evidence type="ECO:0000256" key="2">
    <source>
        <dbReference type="ARBA" id="ARBA00023065"/>
    </source>
</evidence>
<dbReference type="OrthoDB" id="4564at2759"/>
<sequence>MIRMVSLRTEVHEIHDLFWDGIPYRGASWLREEPIEDIWKQVTLVPNCGGLIVSVINVLKSVVDDDNFRREW</sequence>
<evidence type="ECO:0000256" key="4">
    <source>
        <dbReference type="ARBA" id="ARBA00023303"/>
    </source>
</evidence>
<dbReference type="PANTHER" id="PTHR43427:SF6">
    <property type="entry name" value="CHLORIDE CHANNEL PROTEIN CLC-E"/>
    <property type="match status" value="1"/>
</dbReference>
<evidence type="ECO:0000313" key="5">
    <source>
        <dbReference type="EMBL" id="KAF3453814.1"/>
    </source>
</evidence>
<accession>A0A8K0MPW2</accession>
<dbReference type="AlphaFoldDB" id="A0A8K0MPW2"/>
<keyword evidence="4" id="KW-0407">Ion channel</keyword>
<organism evidence="5 6">
    <name type="scientific">Rhamnella rubrinervis</name>
    <dbReference type="NCBI Taxonomy" id="2594499"/>
    <lineage>
        <taxon>Eukaryota</taxon>
        <taxon>Viridiplantae</taxon>
        <taxon>Streptophyta</taxon>
        <taxon>Embryophyta</taxon>
        <taxon>Tracheophyta</taxon>
        <taxon>Spermatophyta</taxon>
        <taxon>Magnoliopsida</taxon>
        <taxon>eudicotyledons</taxon>
        <taxon>Gunneridae</taxon>
        <taxon>Pentapetalae</taxon>
        <taxon>rosids</taxon>
        <taxon>fabids</taxon>
        <taxon>Rosales</taxon>
        <taxon>Rhamnaceae</taxon>
        <taxon>rhamnoid group</taxon>
        <taxon>Rhamneae</taxon>
        <taxon>Rhamnella</taxon>
    </lineage>
</organism>
<protein>
    <submittedName>
        <fullName evidence="5">Uncharacterized protein</fullName>
    </submittedName>
</protein>
<proteinExistence type="predicted"/>
<evidence type="ECO:0000256" key="1">
    <source>
        <dbReference type="ARBA" id="ARBA00022448"/>
    </source>
</evidence>
<dbReference type="GO" id="GO:0034220">
    <property type="term" value="P:monoatomic ion transmembrane transport"/>
    <property type="evidence" value="ECO:0007669"/>
    <property type="project" value="UniProtKB-KW"/>
</dbReference>
<keyword evidence="6" id="KW-1185">Reference proteome</keyword>
<comment type="caution">
    <text evidence="5">The sequence shown here is derived from an EMBL/GenBank/DDBJ whole genome shotgun (WGS) entry which is preliminary data.</text>
</comment>
<keyword evidence="3" id="KW-0868">Chloride</keyword>
<evidence type="ECO:0000256" key="3">
    <source>
        <dbReference type="ARBA" id="ARBA00023214"/>
    </source>
</evidence>
<evidence type="ECO:0000313" key="6">
    <source>
        <dbReference type="Proteomes" id="UP000796880"/>
    </source>
</evidence>
<name>A0A8K0MPW2_9ROSA</name>